<dbReference type="EMBL" id="JAUZQC010000019">
    <property type="protein sequence ID" value="KAK5853713.1"/>
    <property type="molecule type" value="Genomic_DNA"/>
</dbReference>
<comment type="caution">
    <text evidence="1">The sequence shown here is derived from an EMBL/GenBank/DDBJ whole genome shotgun (WGS) entry which is preliminary data.</text>
</comment>
<dbReference type="Proteomes" id="UP001346869">
    <property type="component" value="Unassembled WGS sequence"/>
</dbReference>
<accession>A0AAN7WYY2</accession>
<reference evidence="1 2" key="2">
    <citation type="journal article" date="2023" name="Mol. Biol. Evol.">
        <title>Genomics of Secondarily Temperate Adaptation in the Only Non-Antarctic Icefish.</title>
        <authorList>
            <person name="Rivera-Colon A.G."/>
            <person name="Rayamajhi N."/>
            <person name="Minhas B.F."/>
            <person name="Madrigal G."/>
            <person name="Bilyk K.T."/>
            <person name="Yoon V."/>
            <person name="Hune M."/>
            <person name="Gregory S."/>
            <person name="Cheng C.H.C."/>
            <person name="Catchen J.M."/>
        </authorList>
    </citation>
    <scope>NUCLEOTIDE SEQUENCE [LARGE SCALE GENOMIC DNA]</scope>
    <source>
        <strain evidence="1">JMC-PN-2008</strain>
    </source>
</reference>
<gene>
    <name evidence="1" type="ORF">PBY51_014844</name>
</gene>
<name>A0AAN7WYY2_ELEMC</name>
<dbReference type="AlphaFoldDB" id="A0AAN7WYY2"/>
<evidence type="ECO:0000313" key="2">
    <source>
        <dbReference type="Proteomes" id="UP001346869"/>
    </source>
</evidence>
<keyword evidence="2" id="KW-1185">Reference proteome</keyword>
<sequence length="82" mass="9191">MLDLLGTVVGLLFIIMCFSKGLKGGIKPQKIQLPESFPNNKKQKDLSEEDVQLLARILSVGLVDADPNYLHHLKCYRDLRGP</sequence>
<protein>
    <submittedName>
        <fullName evidence="1">Uncharacterized protein</fullName>
    </submittedName>
</protein>
<reference evidence="1 2" key="1">
    <citation type="journal article" date="2023" name="Genes (Basel)">
        <title>Chromosome-Level Genome Assembly and Circadian Gene Repertoire of the Patagonia Blennie Eleginops maclovinus-The Closest Ancestral Proxy of Antarctic Cryonotothenioids.</title>
        <authorList>
            <person name="Cheng C.C."/>
            <person name="Rivera-Colon A.G."/>
            <person name="Minhas B.F."/>
            <person name="Wilson L."/>
            <person name="Rayamajhi N."/>
            <person name="Vargas-Chacoff L."/>
            <person name="Catchen J.M."/>
        </authorList>
    </citation>
    <scope>NUCLEOTIDE SEQUENCE [LARGE SCALE GENOMIC DNA]</scope>
    <source>
        <strain evidence="1">JMC-PN-2008</strain>
    </source>
</reference>
<proteinExistence type="predicted"/>
<organism evidence="1 2">
    <name type="scientific">Eleginops maclovinus</name>
    <name type="common">Patagonian blennie</name>
    <name type="synonym">Eleginus maclovinus</name>
    <dbReference type="NCBI Taxonomy" id="56733"/>
    <lineage>
        <taxon>Eukaryota</taxon>
        <taxon>Metazoa</taxon>
        <taxon>Chordata</taxon>
        <taxon>Craniata</taxon>
        <taxon>Vertebrata</taxon>
        <taxon>Euteleostomi</taxon>
        <taxon>Actinopterygii</taxon>
        <taxon>Neopterygii</taxon>
        <taxon>Teleostei</taxon>
        <taxon>Neoteleostei</taxon>
        <taxon>Acanthomorphata</taxon>
        <taxon>Eupercaria</taxon>
        <taxon>Perciformes</taxon>
        <taxon>Notothenioidei</taxon>
        <taxon>Eleginopidae</taxon>
        <taxon>Eleginops</taxon>
    </lineage>
</organism>
<evidence type="ECO:0000313" key="1">
    <source>
        <dbReference type="EMBL" id="KAK5853713.1"/>
    </source>
</evidence>